<name>A0A1W1C770_9ZZZZ</name>
<protein>
    <submittedName>
        <fullName evidence="1">Uncharacterized protein</fullName>
    </submittedName>
</protein>
<gene>
    <name evidence="1" type="ORF">MNB_SV-13-319</name>
</gene>
<reference evidence="1" key="1">
    <citation type="submission" date="2016-10" db="EMBL/GenBank/DDBJ databases">
        <authorList>
            <person name="de Groot N.N."/>
        </authorList>
    </citation>
    <scope>NUCLEOTIDE SEQUENCE</scope>
</reference>
<dbReference type="EMBL" id="FPHM01000071">
    <property type="protein sequence ID" value="SFV61607.1"/>
    <property type="molecule type" value="Genomic_DNA"/>
</dbReference>
<evidence type="ECO:0000313" key="1">
    <source>
        <dbReference type="EMBL" id="SFV61607.1"/>
    </source>
</evidence>
<organism evidence="1">
    <name type="scientific">hydrothermal vent metagenome</name>
    <dbReference type="NCBI Taxonomy" id="652676"/>
    <lineage>
        <taxon>unclassified sequences</taxon>
        <taxon>metagenomes</taxon>
        <taxon>ecological metagenomes</taxon>
    </lineage>
</organism>
<accession>A0A1W1C770</accession>
<sequence>MKVFGHPLIDSEQFYLIKNREDIAKTPSNIVLKIEKFDIELMRYCKKNSLSYMVNVNDIKEAIFANLLGAKYIKASKPLAKELMPIAQNYLFDAQILGVISKDLEIEEMAKANVDGVWFK</sequence>
<dbReference type="AlphaFoldDB" id="A0A1W1C770"/>
<proteinExistence type="predicted"/>